<keyword evidence="4" id="KW-1185">Reference proteome</keyword>
<comment type="similarity">
    <text evidence="1">Belongs to the isochorismatase family.</text>
</comment>
<comment type="caution">
    <text evidence="3">The sequence shown here is derived from an EMBL/GenBank/DDBJ whole genome shotgun (WGS) entry which is preliminary data.</text>
</comment>
<gene>
    <name evidence="3" type="primary">isoc2_2</name>
    <name evidence="3" type="ORF">Anas_13756</name>
</gene>
<dbReference type="PANTHER" id="PTHR14119:SF3">
    <property type="entry name" value="ISOCHORISMATASE DOMAIN-CONTAINING PROTEIN 2"/>
    <property type="match status" value="1"/>
</dbReference>
<dbReference type="InterPro" id="IPR036380">
    <property type="entry name" value="Isochorismatase-like_sf"/>
</dbReference>
<accession>A0A5N5T1Y5</accession>
<dbReference type="EMBL" id="SEYY01015781">
    <property type="protein sequence ID" value="KAB7499999.1"/>
    <property type="molecule type" value="Genomic_DNA"/>
</dbReference>
<dbReference type="PANTHER" id="PTHR14119">
    <property type="entry name" value="HYDROLASE"/>
    <property type="match status" value="1"/>
</dbReference>
<name>A0A5N5T1Y5_9CRUS</name>
<dbReference type="AlphaFoldDB" id="A0A5N5T1Y5"/>
<dbReference type="OrthoDB" id="269496at2759"/>
<organism evidence="3 4">
    <name type="scientific">Armadillidium nasatum</name>
    <dbReference type="NCBI Taxonomy" id="96803"/>
    <lineage>
        <taxon>Eukaryota</taxon>
        <taxon>Metazoa</taxon>
        <taxon>Ecdysozoa</taxon>
        <taxon>Arthropoda</taxon>
        <taxon>Crustacea</taxon>
        <taxon>Multicrustacea</taxon>
        <taxon>Malacostraca</taxon>
        <taxon>Eumalacostraca</taxon>
        <taxon>Peracarida</taxon>
        <taxon>Isopoda</taxon>
        <taxon>Oniscidea</taxon>
        <taxon>Crinocheta</taxon>
        <taxon>Armadillidiidae</taxon>
        <taxon>Armadillidium</taxon>
    </lineage>
</organism>
<feature type="domain" description="Isochorismatase-like" evidence="2">
    <location>
        <begin position="43"/>
        <end position="140"/>
    </location>
</feature>
<dbReference type="InterPro" id="IPR050993">
    <property type="entry name" value="Isochorismatase_domain"/>
</dbReference>
<evidence type="ECO:0000259" key="2">
    <source>
        <dbReference type="Pfam" id="PF00857"/>
    </source>
</evidence>
<reference evidence="3 4" key="1">
    <citation type="journal article" date="2019" name="PLoS Biol.">
        <title>Sex chromosomes control vertical transmission of feminizing Wolbachia symbionts in an isopod.</title>
        <authorList>
            <person name="Becking T."/>
            <person name="Chebbi M.A."/>
            <person name="Giraud I."/>
            <person name="Moumen B."/>
            <person name="Laverre T."/>
            <person name="Caubet Y."/>
            <person name="Peccoud J."/>
            <person name="Gilbert C."/>
            <person name="Cordaux R."/>
        </authorList>
    </citation>
    <scope>NUCLEOTIDE SEQUENCE [LARGE SCALE GENOMIC DNA]</scope>
    <source>
        <strain evidence="3">ANa2</strain>
        <tissue evidence="3">Whole body excluding digestive tract and cuticle</tissue>
    </source>
</reference>
<dbReference type="Gene3D" id="3.40.50.850">
    <property type="entry name" value="Isochorismatase-like"/>
    <property type="match status" value="2"/>
</dbReference>
<evidence type="ECO:0000313" key="3">
    <source>
        <dbReference type="EMBL" id="KAB7499999.1"/>
    </source>
</evidence>
<proteinExistence type="inferred from homology"/>
<dbReference type="Pfam" id="PF00857">
    <property type="entry name" value="Isochorismatase"/>
    <property type="match status" value="1"/>
</dbReference>
<protein>
    <submittedName>
        <fullName evidence="3">Isochorismatase domain-containing protein 2</fullName>
    </submittedName>
</protein>
<dbReference type="InterPro" id="IPR000868">
    <property type="entry name" value="Isochorismatase-like_dom"/>
</dbReference>
<dbReference type="Proteomes" id="UP000326759">
    <property type="component" value="Unassembled WGS sequence"/>
</dbReference>
<evidence type="ECO:0000256" key="1">
    <source>
        <dbReference type="ARBA" id="ARBA00006336"/>
    </source>
</evidence>
<dbReference type="SUPFAM" id="SSF52499">
    <property type="entry name" value="Isochorismatase-like hydrolases"/>
    <property type="match status" value="1"/>
</dbReference>
<evidence type="ECO:0000313" key="4">
    <source>
        <dbReference type="Proteomes" id="UP000326759"/>
    </source>
</evidence>
<sequence>MSPIFIHYEYEHDIPQLTLYFITTKMTSAFSQVKLGSLDQETSALFICDLQEKFSSVISHFPQVIENTKKLLEGCKLLKIPIIVTEQYPKGLGKTVSDLDVKECHVVAKTLFNMLVPEVLNLTQSICDKNLKSVVLLGVERLKQIGCYITSSETVLFKLLKSKDHPKFKEVAALVKTTSQPTELVSTL</sequence>